<evidence type="ECO:0000256" key="7">
    <source>
        <dbReference type="ARBA" id="ARBA00023204"/>
    </source>
</evidence>
<organism evidence="10 11">
    <name type="scientific">Novipirellula aureliae</name>
    <dbReference type="NCBI Taxonomy" id="2527966"/>
    <lineage>
        <taxon>Bacteria</taxon>
        <taxon>Pseudomonadati</taxon>
        <taxon>Planctomycetota</taxon>
        <taxon>Planctomycetia</taxon>
        <taxon>Pirellulales</taxon>
        <taxon>Pirellulaceae</taxon>
        <taxon>Novipirellula</taxon>
    </lineage>
</organism>
<gene>
    <name evidence="10" type="primary">ogt</name>
    <name evidence="10" type="ORF">Q31b_12480</name>
</gene>
<dbReference type="Proteomes" id="UP000315471">
    <property type="component" value="Unassembled WGS sequence"/>
</dbReference>
<evidence type="ECO:0000256" key="6">
    <source>
        <dbReference type="ARBA" id="ARBA00022763"/>
    </source>
</evidence>
<evidence type="ECO:0000256" key="2">
    <source>
        <dbReference type="ARBA" id="ARBA00008711"/>
    </source>
</evidence>
<comment type="catalytic activity">
    <reaction evidence="1">
        <text>a 4-O-methyl-thymidine in DNA + L-cysteinyl-[protein] = a thymidine in DNA + S-methyl-L-cysteinyl-[protein]</text>
        <dbReference type="Rhea" id="RHEA:53428"/>
        <dbReference type="Rhea" id="RHEA-COMP:10131"/>
        <dbReference type="Rhea" id="RHEA-COMP:10132"/>
        <dbReference type="Rhea" id="RHEA-COMP:13555"/>
        <dbReference type="Rhea" id="RHEA-COMP:13556"/>
        <dbReference type="ChEBI" id="CHEBI:29950"/>
        <dbReference type="ChEBI" id="CHEBI:82612"/>
        <dbReference type="ChEBI" id="CHEBI:137386"/>
        <dbReference type="ChEBI" id="CHEBI:137387"/>
        <dbReference type="EC" id="2.1.1.63"/>
    </reaction>
</comment>
<dbReference type="PANTHER" id="PTHR10815">
    <property type="entry name" value="METHYLATED-DNA--PROTEIN-CYSTEINE METHYLTRANSFERASE"/>
    <property type="match status" value="1"/>
</dbReference>
<dbReference type="EMBL" id="SJPY01000002">
    <property type="protein sequence ID" value="TWU43719.1"/>
    <property type="molecule type" value="Genomic_DNA"/>
</dbReference>
<evidence type="ECO:0000256" key="4">
    <source>
        <dbReference type="ARBA" id="ARBA00022603"/>
    </source>
</evidence>
<keyword evidence="4 10" id="KW-0489">Methyltransferase</keyword>
<dbReference type="InterPro" id="IPR001497">
    <property type="entry name" value="MethylDNA_cys_MeTrfase_AS"/>
</dbReference>
<keyword evidence="7" id="KW-0234">DNA repair</keyword>
<dbReference type="CDD" id="cd06445">
    <property type="entry name" value="ATase"/>
    <property type="match status" value="1"/>
</dbReference>
<dbReference type="GO" id="GO:0032259">
    <property type="term" value="P:methylation"/>
    <property type="evidence" value="ECO:0007669"/>
    <property type="project" value="UniProtKB-KW"/>
</dbReference>
<dbReference type="SUPFAM" id="SSF46767">
    <property type="entry name" value="Methylated DNA-protein cysteine methyltransferase, C-terminal domain"/>
    <property type="match status" value="1"/>
</dbReference>
<keyword evidence="6" id="KW-0227">DNA damage</keyword>
<feature type="domain" description="Methylated-DNA-[protein]-cysteine S-methyltransferase DNA binding" evidence="9">
    <location>
        <begin position="93"/>
        <end position="174"/>
    </location>
</feature>
<dbReference type="PANTHER" id="PTHR10815:SF13">
    <property type="entry name" value="METHYLATED-DNA--PROTEIN-CYSTEINE METHYLTRANSFERASE"/>
    <property type="match status" value="1"/>
</dbReference>
<name>A0A5C6E936_9BACT</name>
<sequence length="181" mass="20358">MKQTTHRRTTSELDICLRREHDCPLGTIWTHWTKNGLYRLHWREDGGFVSESTTANWIARRQSDLLDKQLALYFKTGEANFDPIVIDSTGWTPFSTVVYEKCREIPVGTTLSYKELARRSGSEGASRAVGSAMARNRVPIVIPCHRVVAGNGRLCGFSAPGGLQTKRFLLDLESTESKSVR</sequence>
<dbReference type="OrthoDB" id="9783680at2"/>
<dbReference type="AlphaFoldDB" id="A0A5C6E936"/>
<protein>
    <recommendedName>
        <fullName evidence="3">methylated-DNA--[protein]-cysteine S-methyltransferase</fullName>
        <ecNumber evidence="3">2.1.1.63</ecNumber>
    </recommendedName>
</protein>
<keyword evidence="5 10" id="KW-0808">Transferase</keyword>
<evidence type="ECO:0000313" key="11">
    <source>
        <dbReference type="Proteomes" id="UP000315471"/>
    </source>
</evidence>
<reference evidence="10 11" key="1">
    <citation type="submission" date="2019-02" db="EMBL/GenBank/DDBJ databases">
        <title>Deep-cultivation of Planctomycetes and their phenomic and genomic characterization uncovers novel biology.</title>
        <authorList>
            <person name="Wiegand S."/>
            <person name="Jogler M."/>
            <person name="Boedeker C."/>
            <person name="Pinto D."/>
            <person name="Vollmers J."/>
            <person name="Rivas-Marin E."/>
            <person name="Kohn T."/>
            <person name="Peeters S.H."/>
            <person name="Heuer A."/>
            <person name="Rast P."/>
            <person name="Oberbeckmann S."/>
            <person name="Bunk B."/>
            <person name="Jeske O."/>
            <person name="Meyerdierks A."/>
            <person name="Storesund J.E."/>
            <person name="Kallscheuer N."/>
            <person name="Luecker S."/>
            <person name="Lage O.M."/>
            <person name="Pohl T."/>
            <person name="Merkel B.J."/>
            <person name="Hornburger P."/>
            <person name="Mueller R.-W."/>
            <person name="Bruemmer F."/>
            <person name="Labrenz M."/>
            <person name="Spormann A.M."/>
            <person name="Op Den Camp H."/>
            <person name="Overmann J."/>
            <person name="Amann R."/>
            <person name="Jetten M.S.M."/>
            <person name="Mascher T."/>
            <person name="Medema M.H."/>
            <person name="Devos D.P."/>
            <person name="Kaster A.-K."/>
            <person name="Ovreas L."/>
            <person name="Rohde M."/>
            <person name="Galperin M.Y."/>
            <person name="Jogler C."/>
        </authorList>
    </citation>
    <scope>NUCLEOTIDE SEQUENCE [LARGE SCALE GENOMIC DNA]</scope>
    <source>
        <strain evidence="10 11">Q31b</strain>
    </source>
</reference>
<dbReference type="InterPro" id="IPR036388">
    <property type="entry name" value="WH-like_DNA-bd_sf"/>
</dbReference>
<evidence type="ECO:0000259" key="9">
    <source>
        <dbReference type="Pfam" id="PF01035"/>
    </source>
</evidence>
<evidence type="ECO:0000256" key="5">
    <source>
        <dbReference type="ARBA" id="ARBA00022679"/>
    </source>
</evidence>
<comment type="caution">
    <text evidence="10">The sequence shown here is derived from an EMBL/GenBank/DDBJ whole genome shotgun (WGS) entry which is preliminary data.</text>
</comment>
<accession>A0A5C6E936</accession>
<comment type="catalytic activity">
    <reaction evidence="8">
        <text>a 6-O-methyl-2'-deoxyguanosine in DNA + L-cysteinyl-[protein] = S-methyl-L-cysteinyl-[protein] + a 2'-deoxyguanosine in DNA</text>
        <dbReference type="Rhea" id="RHEA:24000"/>
        <dbReference type="Rhea" id="RHEA-COMP:10131"/>
        <dbReference type="Rhea" id="RHEA-COMP:10132"/>
        <dbReference type="Rhea" id="RHEA-COMP:11367"/>
        <dbReference type="Rhea" id="RHEA-COMP:11368"/>
        <dbReference type="ChEBI" id="CHEBI:29950"/>
        <dbReference type="ChEBI" id="CHEBI:82612"/>
        <dbReference type="ChEBI" id="CHEBI:85445"/>
        <dbReference type="ChEBI" id="CHEBI:85448"/>
        <dbReference type="EC" id="2.1.1.63"/>
    </reaction>
</comment>
<evidence type="ECO:0000256" key="8">
    <source>
        <dbReference type="ARBA" id="ARBA00049348"/>
    </source>
</evidence>
<dbReference type="Pfam" id="PF01035">
    <property type="entry name" value="DNA_binding_1"/>
    <property type="match status" value="1"/>
</dbReference>
<evidence type="ECO:0000313" key="10">
    <source>
        <dbReference type="EMBL" id="TWU43719.1"/>
    </source>
</evidence>
<dbReference type="Gene3D" id="1.10.10.10">
    <property type="entry name" value="Winged helix-like DNA-binding domain superfamily/Winged helix DNA-binding domain"/>
    <property type="match status" value="1"/>
</dbReference>
<dbReference type="EC" id="2.1.1.63" evidence="3"/>
<dbReference type="FunFam" id="1.10.10.10:FF:000214">
    <property type="entry name" value="Methylated-DNA--protein-cysteine methyltransferase"/>
    <property type="match status" value="1"/>
</dbReference>
<dbReference type="GO" id="GO:0003908">
    <property type="term" value="F:methylated-DNA-[protein]-cysteine S-methyltransferase activity"/>
    <property type="evidence" value="ECO:0007669"/>
    <property type="project" value="UniProtKB-EC"/>
</dbReference>
<dbReference type="PROSITE" id="PS00374">
    <property type="entry name" value="MGMT"/>
    <property type="match status" value="1"/>
</dbReference>
<dbReference type="InterPro" id="IPR036217">
    <property type="entry name" value="MethylDNA_cys_MeTrfase_DNAb"/>
</dbReference>
<keyword evidence="11" id="KW-1185">Reference proteome</keyword>
<proteinExistence type="inferred from homology"/>
<evidence type="ECO:0000256" key="3">
    <source>
        <dbReference type="ARBA" id="ARBA00011918"/>
    </source>
</evidence>
<dbReference type="InterPro" id="IPR014048">
    <property type="entry name" value="MethylDNA_cys_MeTrfase_DNA-bd"/>
</dbReference>
<comment type="similarity">
    <text evidence="2">Belongs to the MGMT family.</text>
</comment>
<dbReference type="NCBIfam" id="TIGR00589">
    <property type="entry name" value="ogt"/>
    <property type="match status" value="1"/>
</dbReference>
<evidence type="ECO:0000256" key="1">
    <source>
        <dbReference type="ARBA" id="ARBA00001286"/>
    </source>
</evidence>
<dbReference type="GO" id="GO:0006281">
    <property type="term" value="P:DNA repair"/>
    <property type="evidence" value="ECO:0007669"/>
    <property type="project" value="UniProtKB-KW"/>
</dbReference>
<dbReference type="RefSeq" id="WP_146598806.1">
    <property type="nucleotide sequence ID" value="NZ_SJPY01000002.1"/>
</dbReference>